<dbReference type="RefSeq" id="WP_207163373.1">
    <property type="nucleotide sequence ID" value="NZ_CP071382.1"/>
</dbReference>
<dbReference type="InterPro" id="IPR034746">
    <property type="entry name" value="POTRA"/>
</dbReference>
<dbReference type="HAMAP" id="MF_01430">
    <property type="entry name" value="OM_assembly_BamA"/>
    <property type="match status" value="1"/>
</dbReference>
<keyword evidence="12" id="KW-1185">Reference proteome</keyword>
<dbReference type="Gene3D" id="2.40.160.50">
    <property type="entry name" value="membrane protein fhac: a member of the omp85/tpsb transporter family"/>
    <property type="match status" value="1"/>
</dbReference>
<dbReference type="InterPro" id="IPR039910">
    <property type="entry name" value="D15-like"/>
</dbReference>
<evidence type="ECO:0000256" key="9">
    <source>
        <dbReference type="SAM" id="SignalP"/>
    </source>
</evidence>
<dbReference type="PANTHER" id="PTHR12815:SF23">
    <property type="entry name" value="OUTER MEMBRANE PROTEIN ASSEMBLY FACTOR BAMA"/>
    <property type="match status" value="1"/>
</dbReference>
<reference evidence="11 12" key="1">
    <citation type="submission" date="2021-03" db="EMBL/GenBank/DDBJ databases">
        <title>Geobacter metallireducens gen. nov. sp. nov., a microorganism capable of coupling the complete oxidation of organic compounds to the reduction of iron and other metals.</title>
        <authorList>
            <person name="Li Y."/>
        </authorList>
    </citation>
    <scope>NUCLEOTIDE SEQUENCE [LARGE SCALE GENOMIC DNA]</scope>
    <source>
        <strain evidence="11 12">Jerry-YX</strain>
    </source>
</reference>
<organism evidence="11 12">
    <name type="scientific">Geobacter benzoatilyticus</name>
    <dbReference type="NCBI Taxonomy" id="2815309"/>
    <lineage>
        <taxon>Bacteria</taxon>
        <taxon>Pseudomonadati</taxon>
        <taxon>Thermodesulfobacteriota</taxon>
        <taxon>Desulfuromonadia</taxon>
        <taxon>Geobacterales</taxon>
        <taxon>Geobacteraceae</taxon>
        <taxon>Geobacter</taxon>
    </lineage>
</organism>
<keyword evidence="6" id="KW-0472">Membrane</keyword>
<dbReference type="InterPro" id="IPR000184">
    <property type="entry name" value="Bac_surfAg_D15"/>
</dbReference>
<evidence type="ECO:0000256" key="6">
    <source>
        <dbReference type="ARBA" id="ARBA00023136"/>
    </source>
</evidence>
<evidence type="ECO:0000256" key="4">
    <source>
        <dbReference type="ARBA" id="ARBA00022729"/>
    </source>
</evidence>
<dbReference type="InterPro" id="IPR010827">
    <property type="entry name" value="BamA/TamA_POTRA"/>
</dbReference>
<keyword evidence="3" id="KW-0812">Transmembrane</keyword>
<name>A0ABX7Q3H4_9BACT</name>
<protein>
    <recommendedName>
        <fullName evidence="8">Outer membrane protein assembly factor BamA</fullName>
    </recommendedName>
</protein>
<keyword evidence="7" id="KW-0998">Cell outer membrane</keyword>
<gene>
    <name evidence="11" type="primary">bamA</name>
    <name evidence="11" type="ORF">JZM60_15915</name>
</gene>
<dbReference type="PANTHER" id="PTHR12815">
    <property type="entry name" value="SORTING AND ASSEMBLY MACHINERY SAMM50 PROTEIN FAMILY MEMBER"/>
    <property type="match status" value="1"/>
</dbReference>
<evidence type="ECO:0000256" key="5">
    <source>
        <dbReference type="ARBA" id="ARBA00022737"/>
    </source>
</evidence>
<evidence type="ECO:0000256" key="1">
    <source>
        <dbReference type="ARBA" id="ARBA00004370"/>
    </source>
</evidence>
<dbReference type="EMBL" id="CP071382">
    <property type="protein sequence ID" value="QSV45580.1"/>
    <property type="molecule type" value="Genomic_DNA"/>
</dbReference>
<evidence type="ECO:0000256" key="7">
    <source>
        <dbReference type="ARBA" id="ARBA00023237"/>
    </source>
</evidence>
<comment type="subcellular location">
    <subcellularLocation>
        <location evidence="1">Membrane</location>
    </subcellularLocation>
</comment>
<keyword evidence="2" id="KW-1134">Transmembrane beta strand</keyword>
<dbReference type="InterPro" id="IPR023707">
    <property type="entry name" value="OM_assembly_BamA"/>
</dbReference>
<evidence type="ECO:0000256" key="8">
    <source>
        <dbReference type="NCBIfam" id="TIGR03303"/>
    </source>
</evidence>
<feature type="domain" description="POTRA" evidence="10">
    <location>
        <begin position="179"/>
        <end position="267"/>
    </location>
</feature>
<dbReference type="PIRSF" id="PIRSF006076">
    <property type="entry name" value="OM_assembly_OMP85"/>
    <property type="match status" value="1"/>
</dbReference>
<dbReference type="PROSITE" id="PS51779">
    <property type="entry name" value="POTRA"/>
    <property type="match status" value="4"/>
</dbReference>
<feature type="domain" description="POTRA" evidence="10">
    <location>
        <begin position="27"/>
        <end position="98"/>
    </location>
</feature>
<dbReference type="Pfam" id="PF01103">
    <property type="entry name" value="Omp85"/>
    <property type="match status" value="1"/>
</dbReference>
<dbReference type="NCBIfam" id="TIGR03303">
    <property type="entry name" value="OM_YaeT"/>
    <property type="match status" value="1"/>
</dbReference>
<evidence type="ECO:0000256" key="3">
    <source>
        <dbReference type="ARBA" id="ARBA00022692"/>
    </source>
</evidence>
<feature type="chain" id="PRO_5045423449" description="Outer membrane protein assembly factor BamA" evidence="9">
    <location>
        <begin position="25"/>
        <end position="752"/>
    </location>
</feature>
<sequence>MIKLHATRAGIVAAVVFTAHGAFAEGEKIVDLQVKGNRRIDTSAIINALKLKAGDIFYVESADADIRAIYRLGQFQDVNAETRKTDGGVILVYTVVEKPIIREIKIEGTKEISTDKVREALGLKSNSIFSQKEMTQSAKKVKKLYTDEGYYLAEVDVKSEKRSDTDVRVIVSVTEGKKVLIKKIRFEGNKSFADKKLRKVMETKEKWFLSWLTSAGTYKDEVLKNDVNLIADLYFNNGYVNVKVGEPEIKLMDDRSGLTVTIGITEGEQFKTGTIGFKGDLLETEEFLAKGLRLKSGEIFNRSSLRTDVLNLTDLYADKGFAFANVTPLSKVNSDTKTVDITFDFEKGEKVFIDRINVLGNTKTRDKVLRREIKLVEGDTYSSTGLKRSKQTLMNLGFFEEVNIATAKGSADNKLDVNVEVKEKPTGTFSIGAGYSSLDGLIGQGSVSQGNFLGLGLKANLAASLGGSSSTYNVGITDPYFLDTRWTLGVDLYRTERDYLDFTRRATGGDIKAGYPLSDTMRTLWMYKYEDKKIFDVDVDSDDIIPETTSTTSSISASLTRNTTDYHLDPTRGMVNNLSIEVAGLGGTNRFIRYGGDTSLFFPVKWSTVLSLRGSLGYIQGIGKDVPIDERFFAGGINTIRGYEGRSISPYKIAADGDESFIGGNKEAIFNVEYTFPLIKDAGLKGVAFFDVGNVYDKGETMFSSFRMSYGAGIRWVSPLGPLRLEYGIPINPRDGVDKSSGRFEFSIGTFF</sequence>
<evidence type="ECO:0000256" key="2">
    <source>
        <dbReference type="ARBA" id="ARBA00022452"/>
    </source>
</evidence>
<keyword evidence="5" id="KW-0677">Repeat</keyword>
<proteinExistence type="inferred from homology"/>
<accession>A0ABX7Q3H4</accession>
<feature type="domain" description="POTRA" evidence="10">
    <location>
        <begin position="351"/>
        <end position="424"/>
    </location>
</feature>
<feature type="signal peptide" evidence="9">
    <location>
        <begin position="1"/>
        <end position="24"/>
    </location>
</feature>
<keyword evidence="4 9" id="KW-0732">Signal</keyword>
<dbReference type="Proteomes" id="UP000663651">
    <property type="component" value="Chromosome"/>
</dbReference>
<dbReference type="Pfam" id="PF07244">
    <property type="entry name" value="POTRA"/>
    <property type="match status" value="5"/>
</dbReference>
<evidence type="ECO:0000313" key="11">
    <source>
        <dbReference type="EMBL" id="QSV45580.1"/>
    </source>
</evidence>
<dbReference type="Gene3D" id="3.10.20.310">
    <property type="entry name" value="membrane protein fhac"/>
    <property type="match status" value="5"/>
</dbReference>
<evidence type="ECO:0000259" key="10">
    <source>
        <dbReference type="PROSITE" id="PS51779"/>
    </source>
</evidence>
<feature type="domain" description="POTRA" evidence="10">
    <location>
        <begin position="99"/>
        <end position="176"/>
    </location>
</feature>
<evidence type="ECO:0000313" key="12">
    <source>
        <dbReference type="Proteomes" id="UP000663651"/>
    </source>
</evidence>